<feature type="compositionally biased region" description="Pro residues" evidence="1">
    <location>
        <begin position="229"/>
        <end position="243"/>
    </location>
</feature>
<feature type="compositionally biased region" description="Low complexity" evidence="1">
    <location>
        <begin position="200"/>
        <end position="228"/>
    </location>
</feature>
<feature type="region of interest" description="Disordered" evidence="1">
    <location>
        <begin position="111"/>
        <end position="253"/>
    </location>
</feature>
<dbReference type="SMART" id="SM00530">
    <property type="entry name" value="HTH_XRE"/>
    <property type="match status" value="1"/>
</dbReference>
<dbReference type="AlphaFoldDB" id="A0A5P0YYS6"/>
<organism evidence="5 6">
    <name type="scientific">Streptomyces alkaliterrae</name>
    <dbReference type="NCBI Taxonomy" id="2213162"/>
    <lineage>
        <taxon>Bacteria</taxon>
        <taxon>Bacillati</taxon>
        <taxon>Actinomycetota</taxon>
        <taxon>Actinomycetes</taxon>
        <taxon>Kitasatosporales</taxon>
        <taxon>Streptomycetaceae</taxon>
        <taxon>Streptomyces</taxon>
    </lineage>
</organism>
<sequence length="414" mass="42684">MPRWKALPEELDPEIREFASQMRQLVDRSGLGLSALSDRTGYSKTSWERYLNGRLLPPQGAVSALAEVTGTDVRHLATMWELAERAWSRAEMRHDMTMEAIRISQAREALAAAGRSEDGRKKGRGRAHKATGRSAATVADRPAGQPVDAPTWAGGRGGAVADAPADAPSDAVRPDFDSTAVLRRQSAPADRTTPFDRPGTRPAPADRPAARPQPAPAAGGFSTESPGPSTAPSPPGPPSPPRPAGHDAGAPSRGRRIGMVLAGAVGALVVVAGAVFFLESGGEANAKPEPKPSPTKAAVKLPDGVKCSGGDCTGEDPELMGCGGQYAETSADAMVGTTYVEVRYSDVCKAAWARIGGASPGTKVTVSSAGESESDEVTEGTGGYTMMVAAKNAEAAKACVETATGTRGCTTTTP</sequence>
<dbReference type="InterPro" id="IPR021224">
    <property type="entry name" value="DUF2690"/>
</dbReference>
<evidence type="ECO:0000313" key="4">
    <source>
        <dbReference type="EMBL" id="MBB1261783.1"/>
    </source>
</evidence>
<dbReference type="Pfam" id="PF13560">
    <property type="entry name" value="HTH_31"/>
    <property type="match status" value="1"/>
</dbReference>
<dbReference type="OrthoDB" id="4334712at2"/>
<protein>
    <submittedName>
        <fullName evidence="5">DUF2690 domain-containing protein</fullName>
    </submittedName>
</protein>
<accession>A0A5P0YYS6</accession>
<evidence type="ECO:0000313" key="6">
    <source>
        <dbReference type="Proteomes" id="UP000320857"/>
    </source>
</evidence>
<dbReference type="Pfam" id="PF10901">
    <property type="entry name" value="DUF2690"/>
    <property type="match status" value="1"/>
</dbReference>
<dbReference type="CDD" id="cd00093">
    <property type="entry name" value="HTH_XRE"/>
    <property type="match status" value="1"/>
</dbReference>
<dbReference type="Proteomes" id="UP000517765">
    <property type="component" value="Unassembled WGS sequence"/>
</dbReference>
<reference evidence="7" key="2">
    <citation type="submission" date="2020-05" db="EMBL/GenBank/DDBJ databases">
        <title>Classification of alakaliphilic streptomycetes isolated from an alkaline soil next to Lonar Crater, India and a proposal for the recognition of Streptomyces alkaliterrae sp. nov.</title>
        <authorList>
            <person name="Golinska P."/>
        </authorList>
    </citation>
    <scope>NUCLEOTIDE SEQUENCE [LARGE SCALE GENOMIC DNA]</scope>
    <source>
        <strain evidence="7">OF8</strain>
    </source>
</reference>
<feature type="domain" description="HTH cro/C1-type" evidence="3">
    <location>
        <begin position="21"/>
        <end position="76"/>
    </location>
</feature>
<feature type="transmembrane region" description="Helical" evidence="2">
    <location>
        <begin position="257"/>
        <end position="278"/>
    </location>
</feature>
<dbReference type="EMBL" id="JABJXA010000209">
    <property type="protein sequence ID" value="MBB1261783.1"/>
    <property type="molecule type" value="Genomic_DNA"/>
</dbReference>
<dbReference type="SUPFAM" id="SSF47413">
    <property type="entry name" value="lambda repressor-like DNA-binding domains"/>
    <property type="match status" value="1"/>
</dbReference>
<dbReference type="Proteomes" id="UP000320857">
    <property type="component" value="Unassembled WGS sequence"/>
</dbReference>
<feature type="compositionally biased region" description="Basic residues" evidence="1">
    <location>
        <begin position="121"/>
        <end position="131"/>
    </location>
</feature>
<proteinExistence type="predicted"/>
<reference evidence="4" key="3">
    <citation type="journal article" name="Syst. Appl. Microbiol.">
        <title>Streptomyces alkaliterrae sp. nov., isolated from an alkaline soil, and emended descriptions of Streptomyces alkaliphilus, Streptomyces calidiresistens and Streptomyces durbertensis.</title>
        <authorList>
            <person name="Swiecimska M."/>
            <person name="Golinska P."/>
            <person name="Nouioui I."/>
            <person name="Wypij M."/>
            <person name="Rai M."/>
            <person name="Sangal V."/>
            <person name="Goodfellow M."/>
        </authorList>
    </citation>
    <scope>NUCLEOTIDE SEQUENCE</scope>
    <source>
        <strain evidence="4">OF8</strain>
    </source>
</reference>
<dbReference type="RefSeq" id="WP_143649191.1">
    <property type="nucleotide sequence ID" value="NZ_JABJXA010000209.1"/>
</dbReference>
<dbReference type="InterPro" id="IPR001387">
    <property type="entry name" value="Cro/C1-type_HTH"/>
</dbReference>
<evidence type="ECO:0000256" key="1">
    <source>
        <dbReference type="SAM" id="MobiDB-lite"/>
    </source>
</evidence>
<evidence type="ECO:0000256" key="2">
    <source>
        <dbReference type="SAM" id="Phobius"/>
    </source>
</evidence>
<dbReference type="EMBL" id="VJYK02000186">
    <property type="protein sequence ID" value="MQS03619.1"/>
    <property type="molecule type" value="Genomic_DNA"/>
</dbReference>
<gene>
    <name evidence="5" type="ORF">FNX44_017420</name>
    <name evidence="4" type="ORF">H3147_23640</name>
</gene>
<evidence type="ECO:0000313" key="5">
    <source>
        <dbReference type="EMBL" id="MQS03619.1"/>
    </source>
</evidence>
<keyword evidence="6" id="KW-1185">Reference proteome</keyword>
<reference evidence="5 6" key="1">
    <citation type="submission" date="2019-10" db="EMBL/GenBank/DDBJ databases">
        <title>Streptomyces sp. nov., a novel actinobacterium isolated from alkaline environment.</title>
        <authorList>
            <person name="Golinska P."/>
        </authorList>
    </citation>
    <scope>NUCLEOTIDE SEQUENCE [LARGE SCALE GENOMIC DNA]</scope>
    <source>
        <strain evidence="5 6">OF1</strain>
    </source>
</reference>
<feature type="compositionally biased region" description="Low complexity" evidence="1">
    <location>
        <begin position="159"/>
        <end position="171"/>
    </location>
</feature>
<dbReference type="InterPro" id="IPR010982">
    <property type="entry name" value="Lambda_DNA-bd_dom_sf"/>
</dbReference>
<keyword evidence="2" id="KW-0472">Membrane</keyword>
<keyword evidence="2" id="KW-0812">Transmembrane</keyword>
<dbReference type="GO" id="GO:0003677">
    <property type="term" value="F:DNA binding"/>
    <property type="evidence" value="ECO:0007669"/>
    <property type="project" value="InterPro"/>
</dbReference>
<comment type="caution">
    <text evidence="5">The sequence shown here is derived from an EMBL/GenBank/DDBJ whole genome shotgun (WGS) entry which is preliminary data.</text>
</comment>
<name>A0A5P0YYS6_9ACTN</name>
<evidence type="ECO:0000259" key="3">
    <source>
        <dbReference type="SMART" id="SM00530"/>
    </source>
</evidence>
<keyword evidence="2" id="KW-1133">Transmembrane helix</keyword>
<evidence type="ECO:0000313" key="7">
    <source>
        <dbReference type="Proteomes" id="UP000517765"/>
    </source>
</evidence>